<proteinExistence type="predicted"/>
<dbReference type="RefSeq" id="WP_123212177.1">
    <property type="nucleotide sequence ID" value="NZ_RJVO01000005.1"/>
</dbReference>
<dbReference type="InterPro" id="IPR008325">
    <property type="entry name" value="EipA-like"/>
</dbReference>
<dbReference type="EMBL" id="RJVO01000005">
    <property type="protein sequence ID" value="ROH89155.1"/>
    <property type="molecule type" value="Genomic_DNA"/>
</dbReference>
<accession>A0A3N0V8W9</accession>
<sequence length="207" mass="22284">MRARHFAIAALSLLSACTNVRGTDDGRQPQTVSDRASNRVPEAPTETRTYTQDEVLDAAKTFFGGTSEGLAKAVERVFSEYGAPVAYIQGEEGAGAIGVGLRYGQGYLAYKGGGRGPVFWQGPSVGWDFGGNASKVFTLVYNLNRTEQLFQRFPGVEGSIYVVAGFGLNYLRSNEVVLAPIRTGVGLRAGANVGYLHFTREPSFLPF</sequence>
<dbReference type="Pfam" id="PF06577">
    <property type="entry name" value="EipA"/>
    <property type="match status" value="1"/>
</dbReference>
<dbReference type="InParanoid" id="A0A3N0V8W9"/>
<name>A0A3N0V8W9_9GAMM</name>
<gene>
    <name evidence="2" type="ORF">ED208_12160</name>
</gene>
<evidence type="ECO:0000313" key="2">
    <source>
        <dbReference type="EMBL" id="ROH89155.1"/>
    </source>
</evidence>
<evidence type="ECO:0000256" key="1">
    <source>
        <dbReference type="SAM" id="MobiDB-lite"/>
    </source>
</evidence>
<dbReference type="AlphaFoldDB" id="A0A3N0V8W9"/>
<dbReference type="PIRSF" id="PIRSF033924">
    <property type="entry name" value="UCP033924"/>
    <property type="match status" value="1"/>
</dbReference>
<evidence type="ECO:0000313" key="3">
    <source>
        <dbReference type="Proteomes" id="UP000282106"/>
    </source>
</evidence>
<keyword evidence="3" id="KW-1185">Reference proteome</keyword>
<dbReference type="Proteomes" id="UP000282106">
    <property type="component" value="Unassembled WGS sequence"/>
</dbReference>
<protein>
    <submittedName>
        <fullName evidence="2">DUF1134 domain-containing protein</fullName>
    </submittedName>
</protein>
<comment type="caution">
    <text evidence="2">The sequence shown here is derived from an EMBL/GenBank/DDBJ whole genome shotgun (WGS) entry which is preliminary data.</text>
</comment>
<dbReference type="PROSITE" id="PS51257">
    <property type="entry name" value="PROKAR_LIPOPROTEIN"/>
    <property type="match status" value="1"/>
</dbReference>
<reference evidence="2 3" key="1">
    <citation type="submission" date="2018-10" db="EMBL/GenBank/DDBJ databases">
        <authorList>
            <person name="Chen W.-M."/>
        </authorList>
    </citation>
    <scope>NUCLEOTIDE SEQUENCE [LARGE SCALE GENOMIC DNA]</scope>
    <source>
        <strain evidence="2 3">THS-13</strain>
    </source>
</reference>
<feature type="region of interest" description="Disordered" evidence="1">
    <location>
        <begin position="22"/>
        <end position="47"/>
    </location>
</feature>
<organism evidence="2 3">
    <name type="scientific">Stagnimonas aquatica</name>
    <dbReference type="NCBI Taxonomy" id="2689987"/>
    <lineage>
        <taxon>Bacteria</taxon>
        <taxon>Pseudomonadati</taxon>
        <taxon>Pseudomonadota</taxon>
        <taxon>Gammaproteobacteria</taxon>
        <taxon>Nevskiales</taxon>
        <taxon>Nevskiaceae</taxon>
        <taxon>Stagnimonas</taxon>
    </lineage>
</organism>